<keyword evidence="1" id="KW-0812">Transmembrane</keyword>
<name>A0A5B7GMQ1_PORTR</name>
<protein>
    <submittedName>
        <fullName evidence="2">Uncharacterized protein</fullName>
    </submittedName>
</protein>
<comment type="caution">
    <text evidence="2">The sequence shown here is derived from an EMBL/GenBank/DDBJ whole genome shotgun (WGS) entry which is preliminary data.</text>
</comment>
<dbReference type="AlphaFoldDB" id="A0A5B7GMQ1"/>
<evidence type="ECO:0000256" key="1">
    <source>
        <dbReference type="SAM" id="Phobius"/>
    </source>
</evidence>
<evidence type="ECO:0000313" key="2">
    <source>
        <dbReference type="EMBL" id="MPC61460.1"/>
    </source>
</evidence>
<keyword evidence="3" id="KW-1185">Reference proteome</keyword>
<evidence type="ECO:0000313" key="3">
    <source>
        <dbReference type="Proteomes" id="UP000324222"/>
    </source>
</evidence>
<organism evidence="2 3">
    <name type="scientific">Portunus trituberculatus</name>
    <name type="common">Swimming crab</name>
    <name type="synonym">Neptunus trituberculatus</name>
    <dbReference type="NCBI Taxonomy" id="210409"/>
    <lineage>
        <taxon>Eukaryota</taxon>
        <taxon>Metazoa</taxon>
        <taxon>Ecdysozoa</taxon>
        <taxon>Arthropoda</taxon>
        <taxon>Crustacea</taxon>
        <taxon>Multicrustacea</taxon>
        <taxon>Malacostraca</taxon>
        <taxon>Eumalacostraca</taxon>
        <taxon>Eucarida</taxon>
        <taxon>Decapoda</taxon>
        <taxon>Pleocyemata</taxon>
        <taxon>Brachyura</taxon>
        <taxon>Eubrachyura</taxon>
        <taxon>Portunoidea</taxon>
        <taxon>Portunidae</taxon>
        <taxon>Portuninae</taxon>
        <taxon>Portunus</taxon>
    </lineage>
</organism>
<proteinExistence type="predicted"/>
<reference evidence="2 3" key="1">
    <citation type="submission" date="2019-05" db="EMBL/GenBank/DDBJ databases">
        <title>Another draft genome of Portunus trituberculatus and its Hox gene families provides insights of decapod evolution.</title>
        <authorList>
            <person name="Jeong J.-H."/>
            <person name="Song I."/>
            <person name="Kim S."/>
            <person name="Choi T."/>
            <person name="Kim D."/>
            <person name="Ryu S."/>
            <person name="Kim W."/>
        </authorList>
    </citation>
    <scope>NUCLEOTIDE SEQUENCE [LARGE SCALE GENOMIC DNA]</scope>
    <source>
        <tissue evidence="2">Muscle</tissue>
    </source>
</reference>
<keyword evidence="1" id="KW-0472">Membrane</keyword>
<keyword evidence="1" id="KW-1133">Transmembrane helix</keyword>
<dbReference type="Proteomes" id="UP000324222">
    <property type="component" value="Unassembled WGS sequence"/>
</dbReference>
<accession>A0A5B7GMQ1</accession>
<sequence length="58" mass="6536">MIFLFFSSSILIVTPITSTIPSPYYYEPLLALLLPFSFPVSSPAILSLFFKANMDLLF</sequence>
<gene>
    <name evidence="2" type="ORF">E2C01_055532</name>
</gene>
<dbReference type="EMBL" id="VSRR010018565">
    <property type="protein sequence ID" value="MPC61460.1"/>
    <property type="molecule type" value="Genomic_DNA"/>
</dbReference>
<feature type="transmembrane region" description="Helical" evidence="1">
    <location>
        <begin position="29"/>
        <end position="50"/>
    </location>
</feature>